<comment type="caution">
    <text evidence="7">The sequence shown here is derived from an EMBL/GenBank/DDBJ whole genome shotgun (WGS) entry which is preliminary data.</text>
</comment>
<keyword evidence="2" id="KW-1003">Cell membrane</keyword>
<keyword evidence="8" id="KW-1185">Reference proteome</keyword>
<evidence type="ECO:0008006" key="9">
    <source>
        <dbReference type="Google" id="ProtNLM"/>
    </source>
</evidence>
<feature type="transmembrane region" description="Helical" evidence="6">
    <location>
        <begin position="227"/>
        <end position="249"/>
    </location>
</feature>
<keyword evidence="3 6" id="KW-0812">Transmembrane</keyword>
<feature type="transmembrane region" description="Helical" evidence="6">
    <location>
        <begin position="132"/>
        <end position="154"/>
    </location>
</feature>
<accession>A0A1V9FFK0</accession>
<evidence type="ECO:0000256" key="2">
    <source>
        <dbReference type="ARBA" id="ARBA00022475"/>
    </source>
</evidence>
<feature type="transmembrane region" description="Helical" evidence="6">
    <location>
        <begin position="6"/>
        <end position="24"/>
    </location>
</feature>
<name>A0A1V9FFK0_9BACT</name>
<sequence length="340" mass="38095">MNKKLLSILQYILFLGLSVFLVWWSVRGINDEGWKKIKEAFRNANYLLIIPVMITLLLSHLSRAMRWKILMEPLGYKPRLFNTYMAVLIGYMANLAVPRLGEVLKCTILARYEKVPADKLVGTIVAERAFDVLCLVLVIIITILTQADVIGGYVNEALNTIVNSKTSSLSVSKIIILLAILLLGVGAVIVVFKKFTHIRFIQKIKTIFEGIWHGIISVRYLKNKGWFVFHTIFIWSMYLLSVQIGFWAMKETAGYGIPHALSVLTMGSLAMIVPVPGAGIGIYALAVKNTMHAYGLEETIGLAFGNLMWSVQFFFALLSGSIALSLLPYFNKRISVNEKS</sequence>
<dbReference type="Pfam" id="PF03706">
    <property type="entry name" value="LPG_synthase_TM"/>
    <property type="match status" value="1"/>
</dbReference>
<feature type="transmembrane region" description="Helical" evidence="6">
    <location>
        <begin position="44"/>
        <end position="61"/>
    </location>
</feature>
<proteinExistence type="predicted"/>
<evidence type="ECO:0000256" key="1">
    <source>
        <dbReference type="ARBA" id="ARBA00004651"/>
    </source>
</evidence>
<organism evidence="7 8">
    <name type="scientific">Niastella vici</name>
    <dbReference type="NCBI Taxonomy" id="1703345"/>
    <lineage>
        <taxon>Bacteria</taxon>
        <taxon>Pseudomonadati</taxon>
        <taxon>Bacteroidota</taxon>
        <taxon>Chitinophagia</taxon>
        <taxon>Chitinophagales</taxon>
        <taxon>Chitinophagaceae</taxon>
        <taxon>Niastella</taxon>
    </lineage>
</organism>
<dbReference type="EMBL" id="LVYD01000124">
    <property type="protein sequence ID" value="OQP57041.1"/>
    <property type="molecule type" value="Genomic_DNA"/>
</dbReference>
<dbReference type="AlphaFoldDB" id="A0A1V9FFK0"/>
<protein>
    <recommendedName>
        <fullName evidence="9">TIGR00374 family protein</fullName>
    </recommendedName>
</protein>
<dbReference type="PANTHER" id="PTHR39087">
    <property type="entry name" value="UPF0104 MEMBRANE PROTEIN MJ1595"/>
    <property type="match status" value="1"/>
</dbReference>
<dbReference type="STRING" id="1703345.A3860_10760"/>
<feature type="transmembrane region" description="Helical" evidence="6">
    <location>
        <begin position="261"/>
        <end position="287"/>
    </location>
</feature>
<keyword evidence="4 6" id="KW-1133">Transmembrane helix</keyword>
<feature type="transmembrane region" description="Helical" evidence="6">
    <location>
        <begin position="307"/>
        <end position="330"/>
    </location>
</feature>
<dbReference type="RefSeq" id="WP_081156005.1">
    <property type="nucleotide sequence ID" value="NZ_LVYD01000124.1"/>
</dbReference>
<dbReference type="OrthoDB" id="9812094at2"/>
<comment type="subcellular location">
    <subcellularLocation>
        <location evidence="1">Cell membrane</location>
        <topology evidence="1">Multi-pass membrane protein</topology>
    </subcellularLocation>
</comment>
<evidence type="ECO:0000256" key="5">
    <source>
        <dbReference type="ARBA" id="ARBA00023136"/>
    </source>
</evidence>
<evidence type="ECO:0000313" key="8">
    <source>
        <dbReference type="Proteomes" id="UP000192796"/>
    </source>
</evidence>
<evidence type="ECO:0000256" key="6">
    <source>
        <dbReference type="SAM" id="Phobius"/>
    </source>
</evidence>
<gene>
    <name evidence="7" type="ORF">A3860_10760</name>
</gene>
<keyword evidence="5 6" id="KW-0472">Membrane</keyword>
<reference evidence="7 8" key="1">
    <citation type="submission" date="2016-03" db="EMBL/GenBank/DDBJ databases">
        <title>Niastella vici sp. nov., isolated from farmland soil.</title>
        <authorList>
            <person name="Chen L."/>
            <person name="Wang D."/>
            <person name="Yang S."/>
            <person name="Wang G."/>
        </authorList>
    </citation>
    <scope>NUCLEOTIDE SEQUENCE [LARGE SCALE GENOMIC DNA]</scope>
    <source>
        <strain evidence="7 8">DJ57</strain>
    </source>
</reference>
<dbReference type="Proteomes" id="UP000192796">
    <property type="component" value="Unassembled WGS sequence"/>
</dbReference>
<evidence type="ECO:0000313" key="7">
    <source>
        <dbReference type="EMBL" id="OQP57041.1"/>
    </source>
</evidence>
<dbReference type="GO" id="GO:0005886">
    <property type="term" value="C:plasma membrane"/>
    <property type="evidence" value="ECO:0007669"/>
    <property type="project" value="UniProtKB-SubCell"/>
</dbReference>
<evidence type="ECO:0000256" key="3">
    <source>
        <dbReference type="ARBA" id="ARBA00022692"/>
    </source>
</evidence>
<evidence type="ECO:0000256" key="4">
    <source>
        <dbReference type="ARBA" id="ARBA00022989"/>
    </source>
</evidence>
<dbReference type="PANTHER" id="PTHR39087:SF2">
    <property type="entry name" value="UPF0104 MEMBRANE PROTEIN MJ1595"/>
    <property type="match status" value="1"/>
</dbReference>
<feature type="transmembrane region" description="Helical" evidence="6">
    <location>
        <begin position="174"/>
        <end position="192"/>
    </location>
</feature>
<dbReference type="InterPro" id="IPR022791">
    <property type="entry name" value="L-PG_synthase/AglD"/>
</dbReference>